<proteinExistence type="predicted"/>
<accession>A0ACC3AZI5</accession>
<dbReference type="Proteomes" id="UP001177260">
    <property type="component" value="Unassembled WGS sequence"/>
</dbReference>
<name>A0ACC3AZI5_9EURO</name>
<dbReference type="EMBL" id="JAOPJF010000042">
    <property type="protein sequence ID" value="KAK1143226.1"/>
    <property type="molecule type" value="Genomic_DNA"/>
</dbReference>
<gene>
    <name evidence="1" type="ORF">N8T08_006925</name>
</gene>
<evidence type="ECO:0000313" key="2">
    <source>
        <dbReference type="Proteomes" id="UP001177260"/>
    </source>
</evidence>
<reference evidence="1 2" key="1">
    <citation type="journal article" date="2023" name="ACS Omega">
        <title>Identification of the Neoaspergillic Acid Biosynthesis Gene Cluster by Establishing an In Vitro CRISPR-Ribonucleoprotein Genetic System in Aspergillus melleus.</title>
        <authorList>
            <person name="Yuan B."/>
            <person name="Grau M.F."/>
            <person name="Murata R.M."/>
            <person name="Torok T."/>
            <person name="Venkateswaran K."/>
            <person name="Stajich J.E."/>
            <person name="Wang C.C.C."/>
        </authorList>
    </citation>
    <scope>NUCLEOTIDE SEQUENCE [LARGE SCALE GENOMIC DNA]</scope>
    <source>
        <strain evidence="1 2">IMV 1140</strain>
    </source>
</reference>
<evidence type="ECO:0000313" key="1">
    <source>
        <dbReference type="EMBL" id="KAK1143226.1"/>
    </source>
</evidence>
<comment type="caution">
    <text evidence="1">The sequence shown here is derived from an EMBL/GenBank/DDBJ whole genome shotgun (WGS) entry which is preliminary data.</text>
</comment>
<organism evidence="1 2">
    <name type="scientific">Aspergillus melleus</name>
    <dbReference type="NCBI Taxonomy" id="138277"/>
    <lineage>
        <taxon>Eukaryota</taxon>
        <taxon>Fungi</taxon>
        <taxon>Dikarya</taxon>
        <taxon>Ascomycota</taxon>
        <taxon>Pezizomycotina</taxon>
        <taxon>Eurotiomycetes</taxon>
        <taxon>Eurotiomycetidae</taxon>
        <taxon>Eurotiales</taxon>
        <taxon>Aspergillaceae</taxon>
        <taxon>Aspergillus</taxon>
        <taxon>Aspergillus subgen. Circumdati</taxon>
    </lineage>
</organism>
<sequence length="226" mass="24726">MATANGYGDHTDATSRVKQDAVMKISWTMYVTIATMVTDFLIIVQSMLLIVHIQATVRKKALFASIFLPRVMVIASSLTHLILAHKASPDDPFIASAPSTICMQITQSLSIVTACWGQLKPFLDRIRSDAFKLSGAEWARSNSSSGAGASKGDRTTNSHSRSRLRSKSPRHGLALDFVPEPMKKTRTRTMISVGGDDWDKGSQSSETHIIRETRSFAIVEESAGRA</sequence>
<keyword evidence="2" id="KW-1185">Reference proteome</keyword>
<protein>
    <submittedName>
        <fullName evidence="1">Uncharacterized protein</fullName>
    </submittedName>
</protein>